<keyword evidence="1" id="KW-1133">Transmembrane helix</keyword>
<dbReference type="AlphaFoldDB" id="A0A4R5WFM0"/>
<dbReference type="Proteomes" id="UP001229081">
    <property type="component" value="Unassembled WGS sequence"/>
</dbReference>
<accession>A0A4R5WFM0</accession>
<dbReference type="InterPro" id="IPR021215">
    <property type="entry name" value="DUF2752"/>
</dbReference>
<feature type="transmembrane region" description="Helical" evidence="1">
    <location>
        <begin position="101"/>
        <end position="121"/>
    </location>
</feature>
<name>A0A4R5WFM0_9MYCO</name>
<keyword evidence="1" id="KW-0812">Transmembrane</keyword>
<protein>
    <submittedName>
        <fullName evidence="2">DUF2752 domain-containing protein</fullName>
    </submittedName>
</protein>
<evidence type="ECO:0000313" key="2">
    <source>
        <dbReference type="EMBL" id="MDP7735257.1"/>
    </source>
</evidence>
<keyword evidence="1" id="KW-0472">Membrane</keyword>
<reference evidence="2" key="1">
    <citation type="submission" date="2023-06" db="EMBL/GenBank/DDBJ databases">
        <title>Identification of two novel mycobacterium reveal diversities and complexities of Mycobacterium gordonae clade.</title>
        <authorList>
            <person name="Matsumoto Y."/>
            <person name="Nakamura S."/>
            <person name="Motooka D."/>
            <person name="Fukushima K."/>
        </authorList>
    </citation>
    <scope>NUCLEOTIDE SEQUENCE</scope>
    <source>
        <strain evidence="2">TY812</strain>
    </source>
</reference>
<feature type="transmembrane region" description="Helical" evidence="1">
    <location>
        <begin position="71"/>
        <end position="94"/>
    </location>
</feature>
<evidence type="ECO:0000256" key="1">
    <source>
        <dbReference type="SAM" id="Phobius"/>
    </source>
</evidence>
<gene>
    <name evidence="2" type="ORF">QXL92_10945</name>
</gene>
<proteinExistence type="predicted"/>
<comment type="caution">
    <text evidence="2">The sequence shown here is derived from an EMBL/GenBank/DDBJ whole genome shotgun (WGS) entry which is preliminary data.</text>
</comment>
<dbReference type="RefSeq" id="WP_065042815.1">
    <property type="nucleotide sequence ID" value="NZ_JAUFSA010000001.1"/>
</dbReference>
<dbReference type="EMBL" id="JAUFSA010000001">
    <property type="protein sequence ID" value="MDP7735257.1"/>
    <property type="molecule type" value="Genomic_DNA"/>
</dbReference>
<organism evidence="2 3">
    <name type="scientific">Mycobacterium paragordonae</name>
    <dbReference type="NCBI Taxonomy" id="1389713"/>
    <lineage>
        <taxon>Bacteria</taxon>
        <taxon>Bacillati</taxon>
        <taxon>Actinomycetota</taxon>
        <taxon>Actinomycetes</taxon>
        <taxon>Mycobacteriales</taxon>
        <taxon>Mycobacteriaceae</taxon>
        <taxon>Mycobacterium</taxon>
    </lineage>
</organism>
<sequence>MAPDPPAPAAPKLVAAGSAVLLAGALAYIGVADPHRPDSVYPQCPFKFLTGWNCPACGGLRMTHDLLHGHLMAAVYDNVFALVVIPLVVGWIVVRRHSGRSWLPIPTTITLVIAATAWTVVRNLPGFPLVPTILSG</sequence>
<dbReference type="Pfam" id="PF10825">
    <property type="entry name" value="DUF2752"/>
    <property type="match status" value="1"/>
</dbReference>
<evidence type="ECO:0000313" key="3">
    <source>
        <dbReference type="Proteomes" id="UP001229081"/>
    </source>
</evidence>